<proteinExistence type="predicted"/>
<feature type="region of interest" description="Disordered" evidence="1">
    <location>
        <begin position="173"/>
        <end position="195"/>
    </location>
</feature>
<evidence type="ECO:0000313" key="3">
    <source>
        <dbReference type="Proteomes" id="UP000746747"/>
    </source>
</evidence>
<comment type="caution">
    <text evidence="2">The sequence shown here is derived from an EMBL/GenBank/DDBJ whole genome shotgun (WGS) entry which is preliminary data.</text>
</comment>
<dbReference type="Proteomes" id="UP000746747">
    <property type="component" value="Unassembled WGS sequence"/>
</dbReference>
<keyword evidence="3" id="KW-1185">Reference proteome</keyword>
<name>A0A8J2M3H5_9BILA</name>
<gene>
    <name evidence="2" type="ORF">CJOHNSTONI_LOCUS3155</name>
</gene>
<sequence length="360" mass="40509">MRGRDAEILGLPKHSALDNIPICKSNSKICKFITCSARNFQNDESISNLNLAAQMLADTKLRKAIASDSSILLTVCQEQGLSPLQCKLFANAFQLINRFISTIEPMEEDVKKSHHHLIKDDPYYDDSDAPPIPIQLGVHQTMGSQTWSTNGRKINDAELISQKMQFKEKSGTSIFSHPSRNLLSPSNPSNSNTAATSISLDSMLTQTSSPSTPATLLTFPPLIFTFPTFATVAPMIFHTSPLETLKPMVMQPANLFTKEMQMLMSYFNNKLLLPSMLPPLPLPPTMLSEQFKPINPVESVRNRRSSDYYDNIEEESDEKKSTNIFMNHTMSDNKQKMIKLLKQKEDRKGLLDCMEFLKDN</sequence>
<accession>A0A8J2M3H5</accession>
<protein>
    <submittedName>
        <fullName evidence="2">Uncharacterized protein</fullName>
    </submittedName>
</protein>
<evidence type="ECO:0000256" key="1">
    <source>
        <dbReference type="SAM" id="MobiDB-lite"/>
    </source>
</evidence>
<organism evidence="2 3">
    <name type="scientific">Cercopithifilaria johnstoni</name>
    <dbReference type="NCBI Taxonomy" id="2874296"/>
    <lineage>
        <taxon>Eukaryota</taxon>
        <taxon>Metazoa</taxon>
        <taxon>Ecdysozoa</taxon>
        <taxon>Nematoda</taxon>
        <taxon>Chromadorea</taxon>
        <taxon>Rhabditida</taxon>
        <taxon>Spirurina</taxon>
        <taxon>Spiruromorpha</taxon>
        <taxon>Filarioidea</taxon>
        <taxon>Onchocercidae</taxon>
        <taxon>Cercopithifilaria</taxon>
    </lineage>
</organism>
<dbReference type="EMBL" id="CAKAEH010001103">
    <property type="protein sequence ID" value="CAG9532880.1"/>
    <property type="molecule type" value="Genomic_DNA"/>
</dbReference>
<feature type="compositionally biased region" description="Low complexity" evidence="1">
    <location>
        <begin position="181"/>
        <end position="195"/>
    </location>
</feature>
<dbReference type="AlphaFoldDB" id="A0A8J2M3H5"/>
<dbReference type="OrthoDB" id="5804099at2759"/>
<evidence type="ECO:0000313" key="2">
    <source>
        <dbReference type="EMBL" id="CAG9532880.1"/>
    </source>
</evidence>
<reference evidence="2" key="1">
    <citation type="submission" date="2021-09" db="EMBL/GenBank/DDBJ databases">
        <authorList>
            <consortium name="Pathogen Informatics"/>
        </authorList>
    </citation>
    <scope>NUCLEOTIDE SEQUENCE</scope>
</reference>